<reference evidence="1" key="1">
    <citation type="submission" date="2020-08" db="EMBL/GenBank/DDBJ databases">
        <title>Multicomponent nature underlies the extraordinary mechanical properties of spider dragline silk.</title>
        <authorList>
            <person name="Kono N."/>
            <person name="Nakamura H."/>
            <person name="Mori M."/>
            <person name="Yoshida Y."/>
            <person name="Ohtoshi R."/>
            <person name="Malay A.D."/>
            <person name="Moran D.A.P."/>
            <person name="Tomita M."/>
            <person name="Numata K."/>
            <person name="Arakawa K."/>
        </authorList>
    </citation>
    <scope>NUCLEOTIDE SEQUENCE</scope>
</reference>
<protein>
    <submittedName>
        <fullName evidence="1">Uncharacterized protein</fullName>
    </submittedName>
</protein>
<dbReference type="Proteomes" id="UP000887013">
    <property type="component" value="Unassembled WGS sequence"/>
</dbReference>
<gene>
    <name evidence="1" type="ORF">NPIL_2731</name>
</gene>
<dbReference type="EMBL" id="BMAW01110294">
    <property type="protein sequence ID" value="GFT42484.1"/>
    <property type="molecule type" value="Genomic_DNA"/>
</dbReference>
<evidence type="ECO:0000313" key="1">
    <source>
        <dbReference type="EMBL" id="GFT42484.1"/>
    </source>
</evidence>
<organism evidence="1 2">
    <name type="scientific">Nephila pilipes</name>
    <name type="common">Giant wood spider</name>
    <name type="synonym">Nephila maculata</name>
    <dbReference type="NCBI Taxonomy" id="299642"/>
    <lineage>
        <taxon>Eukaryota</taxon>
        <taxon>Metazoa</taxon>
        <taxon>Ecdysozoa</taxon>
        <taxon>Arthropoda</taxon>
        <taxon>Chelicerata</taxon>
        <taxon>Arachnida</taxon>
        <taxon>Araneae</taxon>
        <taxon>Araneomorphae</taxon>
        <taxon>Entelegynae</taxon>
        <taxon>Araneoidea</taxon>
        <taxon>Nephilidae</taxon>
        <taxon>Nephila</taxon>
    </lineage>
</organism>
<comment type="caution">
    <text evidence="1">The sequence shown here is derived from an EMBL/GenBank/DDBJ whole genome shotgun (WGS) entry which is preliminary data.</text>
</comment>
<name>A0A8X6NYD7_NEPPI</name>
<proteinExistence type="predicted"/>
<evidence type="ECO:0000313" key="2">
    <source>
        <dbReference type="Proteomes" id="UP000887013"/>
    </source>
</evidence>
<dbReference type="AlphaFoldDB" id="A0A8X6NYD7"/>
<sequence>MNMERSPQSKFARDIVLFVSSEFVIGPHLLPFSIFTPDRTSPFTPAVQEFFKGVITLEEGYLARLISHFSSIAPVTAEQHSMYSGYYVEQKLWRDQWEFTIKSSLETCAFLAIYGKLALIKGIVEGLFISIQCIIRYLNMLDVRRHIDHNFWRDVQNFCESRQDNP</sequence>
<accession>A0A8X6NYD7</accession>
<keyword evidence="2" id="KW-1185">Reference proteome</keyword>